<dbReference type="Proteomes" id="UP001215503">
    <property type="component" value="Unassembled WGS sequence"/>
</dbReference>
<organism evidence="9 10">
    <name type="scientific">Aquibaculum arenosum</name>
    <dbReference type="NCBI Taxonomy" id="3032591"/>
    <lineage>
        <taxon>Bacteria</taxon>
        <taxon>Pseudomonadati</taxon>
        <taxon>Pseudomonadota</taxon>
        <taxon>Alphaproteobacteria</taxon>
        <taxon>Rhodospirillales</taxon>
        <taxon>Rhodovibrionaceae</taxon>
        <taxon>Aquibaculum</taxon>
    </lineage>
</organism>
<comment type="pathway">
    <text evidence="2">Cofactor biosynthesis; tetrahydrofolate biosynthesis; 2-amino-4-hydroxy-6-hydroxymethyl-7,8-dihydropteridine diphosphate from 7,8-dihydroneopterin triphosphate: step 3/4.</text>
</comment>
<dbReference type="SMART" id="SM00905">
    <property type="entry name" value="FolB"/>
    <property type="match status" value="1"/>
</dbReference>
<evidence type="ECO:0000259" key="8">
    <source>
        <dbReference type="SMART" id="SM00905"/>
    </source>
</evidence>
<proteinExistence type="inferred from homology"/>
<keyword evidence="6" id="KW-0456">Lyase</keyword>
<sequence>MTAPWFDGSAGYTRVFLEQVALNLKIGATEWERHPEKRMKVLATVECFLRQERHEGETLDSVIDYDRLYRLLQDWQERPHTDLLETLAQELADACLSDPRIEACRVALRKPDIYWNAAAAGVEFYRRR</sequence>
<evidence type="ECO:0000256" key="6">
    <source>
        <dbReference type="ARBA" id="ARBA00023239"/>
    </source>
</evidence>
<dbReference type="Gene3D" id="3.30.1130.10">
    <property type="match status" value="1"/>
</dbReference>
<dbReference type="SUPFAM" id="SSF55620">
    <property type="entry name" value="Tetrahydrobiopterin biosynthesis enzymes-like"/>
    <property type="match status" value="1"/>
</dbReference>
<keyword evidence="5" id="KW-0289">Folate biosynthesis</keyword>
<evidence type="ECO:0000256" key="7">
    <source>
        <dbReference type="ARBA" id="ARBA00032903"/>
    </source>
</evidence>
<dbReference type="PANTHER" id="PTHR42844">
    <property type="entry name" value="DIHYDRONEOPTERIN ALDOLASE 1-RELATED"/>
    <property type="match status" value="1"/>
</dbReference>
<dbReference type="InterPro" id="IPR006156">
    <property type="entry name" value="Dihydroneopterin_aldolase"/>
</dbReference>
<dbReference type="Pfam" id="PF02152">
    <property type="entry name" value="FolB"/>
    <property type="match status" value="1"/>
</dbReference>
<feature type="domain" description="Dihydroneopterin aldolase/epimerase" evidence="8">
    <location>
        <begin position="15"/>
        <end position="126"/>
    </location>
</feature>
<evidence type="ECO:0000313" key="9">
    <source>
        <dbReference type="EMBL" id="MDF2096609.1"/>
    </source>
</evidence>
<dbReference type="PANTHER" id="PTHR42844:SF1">
    <property type="entry name" value="DIHYDRONEOPTERIN ALDOLASE 1-RELATED"/>
    <property type="match status" value="1"/>
</dbReference>
<evidence type="ECO:0000256" key="2">
    <source>
        <dbReference type="ARBA" id="ARBA00005013"/>
    </source>
</evidence>
<keyword evidence="10" id="KW-1185">Reference proteome</keyword>
<comment type="caution">
    <text evidence="9">The sequence shown here is derived from an EMBL/GenBank/DDBJ whole genome shotgun (WGS) entry which is preliminary data.</text>
</comment>
<dbReference type="RefSeq" id="WP_275823207.1">
    <property type="nucleotide sequence ID" value="NZ_JARHUD010000006.1"/>
</dbReference>
<comment type="similarity">
    <text evidence="3">Belongs to the DHNA family.</text>
</comment>
<reference evidence="9 10" key="1">
    <citation type="submission" date="2023-03" db="EMBL/GenBank/DDBJ databases">
        <title>Fodinicurvata sp. CAU 1616 isolated from sea sendiment.</title>
        <authorList>
            <person name="Kim W."/>
        </authorList>
    </citation>
    <scope>NUCLEOTIDE SEQUENCE [LARGE SCALE GENOMIC DNA]</scope>
    <source>
        <strain evidence="9 10">CAU 1616</strain>
    </source>
</reference>
<evidence type="ECO:0000256" key="1">
    <source>
        <dbReference type="ARBA" id="ARBA00001353"/>
    </source>
</evidence>
<dbReference type="EC" id="4.1.2.25" evidence="4"/>
<dbReference type="EMBL" id="JARHUD010000006">
    <property type="protein sequence ID" value="MDF2096609.1"/>
    <property type="molecule type" value="Genomic_DNA"/>
</dbReference>
<protein>
    <recommendedName>
        <fullName evidence="4">dihydroneopterin aldolase</fullName>
        <ecNumber evidence="4">4.1.2.25</ecNumber>
    </recommendedName>
    <alternativeName>
        <fullName evidence="7">7,8-dihydroneopterin aldolase</fullName>
    </alternativeName>
</protein>
<evidence type="ECO:0000256" key="5">
    <source>
        <dbReference type="ARBA" id="ARBA00022909"/>
    </source>
</evidence>
<name>A0ABT5YQX4_9PROT</name>
<gene>
    <name evidence="9" type="ORF">P2G67_11535</name>
</gene>
<evidence type="ECO:0000256" key="3">
    <source>
        <dbReference type="ARBA" id="ARBA00005708"/>
    </source>
</evidence>
<evidence type="ECO:0000313" key="10">
    <source>
        <dbReference type="Proteomes" id="UP001215503"/>
    </source>
</evidence>
<dbReference type="InterPro" id="IPR006157">
    <property type="entry name" value="FolB_dom"/>
</dbReference>
<accession>A0ABT5YQX4</accession>
<evidence type="ECO:0000256" key="4">
    <source>
        <dbReference type="ARBA" id="ARBA00013043"/>
    </source>
</evidence>
<comment type="catalytic activity">
    <reaction evidence="1">
        <text>7,8-dihydroneopterin = 6-hydroxymethyl-7,8-dihydropterin + glycolaldehyde</text>
        <dbReference type="Rhea" id="RHEA:10540"/>
        <dbReference type="ChEBI" id="CHEBI:17001"/>
        <dbReference type="ChEBI" id="CHEBI:17071"/>
        <dbReference type="ChEBI" id="CHEBI:44841"/>
        <dbReference type="EC" id="4.1.2.25"/>
    </reaction>
</comment>
<dbReference type="InterPro" id="IPR043133">
    <property type="entry name" value="GTP-CH-I_C/QueF"/>
</dbReference>